<dbReference type="InterPro" id="IPR025558">
    <property type="entry name" value="DUF4283"/>
</dbReference>
<evidence type="ECO:0000313" key="4">
    <source>
        <dbReference type="Proteomes" id="UP000541444"/>
    </source>
</evidence>
<evidence type="ECO:0000259" key="2">
    <source>
        <dbReference type="Pfam" id="PF14111"/>
    </source>
</evidence>
<organism evidence="3 4">
    <name type="scientific">Kingdonia uniflora</name>
    <dbReference type="NCBI Taxonomy" id="39325"/>
    <lineage>
        <taxon>Eukaryota</taxon>
        <taxon>Viridiplantae</taxon>
        <taxon>Streptophyta</taxon>
        <taxon>Embryophyta</taxon>
        <taxon>Tracheophyta</taxon>
        <taxon>Spermatophyta</taxon>
        <taxon>Magnoliopsida</taxon>
        <taxon>Ranunculales</taxon>
        <taxon>Circaeasteraceae</taxon>
        <taxon>Kingdonia</taxon>
    </lineage>
</organism>
<feature type="compositionally biased region" description="Basic and acidic residues" evidence="1">
    <location>
        <begin position="429"/>
        <end position="447"/>
    </location>
</feature>
<dbReference type="InterPro" id="IPR040256">
    <property type="entry name" value="At4g02000-like"/>
</dbReference>
<feature type="domain" description="DUF4283" evidence="2">
    <location>
        <begin position="162"/>
        <end position="244"/>
    </location>
</feature>
<reference evidence="3 4" key="1">
    <citation type="journal article" date="2020" name="IScience">
        <title>Genome Sequencing of the Endangered Kingdonia uniflora (Circaeasteraceae, Ranunculales) Reveals Potential Mechanisms of Evolutionary Specialization.</title>
        <authorList>
            <person name="Sun Y."/>
            <person name="Deng T."/>
            <person name="Zhang A."/>
            <person name="Moore M.J."/>
            <person name="Landis J.B."/>
            <person name="Lin N."/>
            <person name="Zhang H."/>
            <person name="Zhang X."/>
            <person name="Huang J."/>
            <person name="Zhang X."/>
            <person name="Sun H."/>
            <person name="Wang H."/>
        </authorList>
    </citation>
    <scope>NUCLEOTIDE SEQUENCE [LARGE SCALE GENOMIC DNA]</scope>
    <source>
        <strain evidence="3">TB1705</strain>
        <tissue evidence="3">Leaf</tissue>
    </source>
</reference>
<proteinExistence type="predicted"/>
<dbReference type="PANTHER" id="PTHR31286:SF60">
    <property type="entry name" value="PROTEIN, PUTATIVE-RELATED"/>
    <property type="match status" value="1"/>
</dbReference>
<gene>
    <name evidence="3" type="ORF">GIB67_007441</name>
</gene>
<feature type="compositionally biased region" description="Polar residues" evidence="1">
    <location>
        <begin position="411"/>
        <end position="427"/>
    </location>
</feature>
<evidence type="ECO:0000313" key="3">
    <source>
        <dbReference type="EMBL" id="KAF6173765.1"/>
    </source>
</evidence>
<dbReference type="PANTHER" id="PTHR31286">
    <property type="entry name" value="GLYCINE-RICH CELL WALL STRUCTURAL PROTEIN 1.8-LIKE"/>
    <property type="match status" value="1"/>
</dbReference>
<dbReference type="Proteomes" id="UP000541444">
    <property type="component" value="Unassembled WGS sequence"/>
</dbReference>
<accession>A0A7J7P2V7</accession>
<dbReference type="OrthoDB" id="1939300at2759"/>
<dbReference type="EMBL" id="JACGCM010000322">
    <property type="protein sequence ID" value="KAF6173765.1"/>
    <property type="molecule type" value="Genomic_DNA"/>
</dbReference>
<feature type="region of interest" description="Disordered" evidence="1">
    <location>
        <begin position="396"/>
        <end position="479"/>
    </location>
</feature>
<sequence>MDALTMNLLQLIPSNDLKSVGLNTEGFMKQFNPAEAIVNREIPDFGNIQVEDRATQVTEETTKQPNLQSKIVCPWGFLGKAAGGEEIKSLNKVKHCQQVMGSVSIDHSKILNGIIINNTSSFAKIVRGKEKPQPSTPLKQAGIRGKTLILSISSDDIAEGISEFQFSLIGRLDHQKIKSAEIQQCARDHWKSTGLCKLIPIGKGFFITHHDNKEDKLLIWSKRPWIVQNLPMRITPWNPNFSIDKHNNTNALVWCKFPGLRMELWSHKIVISLGKMLDTPIHLDHSTTNNVYVYNACVLEGINLLKSIPNYVLIELEGANEQLLKISQKSVIHKINQVVKIKDVQPMKKGINEQQPHMPKKQLYFQDTPNESSVTLPIIHFPEINTAQQNIREVELRSTPKAGHNKRRSTTSKNSLTTSINQFQALGNNEKEHRQEESSGTQEKEGAETANEEGVQPQNFHMVPYQEDNDNISNAQEEV</sequence>
<evidence type="ECO:0000256" key="1">
    <source>
        <dbReference type="SAM" id="MobiDB-lite"/>
    </source>
</evidence>
<keyword evidence="4" id="KW-1185">Reference proteome</keyword>
<dbReference type="AlphaFoldDB" id="A0A7J7P2V7"/>
<name>A0A7J7P2V7_9MAGN</name>
<comment type="caution">
    <text evidence="3">The sequence shown here is derived from an EMBL/GenBank/DDBJ whole genome shotgun (WGS) entry which is preliminary data.</text>
</comment>
<dbReference type="Pfam" id="PF14111">
    <property type="entry name" value="DUF4283"/>
    <property type="match status" value="1"/>
</dbReference>
<protein>
    <recommendedName>
        <fullName evidence="2">DUF4283 domain-containing protein</fullName>
    </recommendedName>
</protein>